<name>A0ABT3GK82_9BACT</name>
<comment type="caution">
    <text evidence="1">The sequence shown here is derived from an EMBL/GenBank/DDBJ whole genome shotgun (WGS) entry which is preliminary data.</text>
</comment>
<protein>
    <submittedName>
        <fullName evidence="1">Uncharacterized protein</fullName>
    </submittedName>
</protein>
<sequence>MTLLTVIAVGLLGLSSISLRQSASGSAMAEARANARLALMLAIGDLQKCAGSDKAVTATSELHSEEPKKANLTGVWSSWDVLGEIKDFSNASPDYAGEKSKRFQRWLVSDADPQAATNPTYGETDYQDQTIELVGEGSLGQAGPDAPKIKAGRVLVAHNGKPAGAYAWHVSDEAVKARIGTYRDPDLNSSMAEKRALLSGNRPEVSVIGDADGKMLDFLPKDDTANSFGEAKTAAGKLVDFNQTELFAKDTGIPKKFRNDITPYSLGLLTDVRNGGIKKDLTSMFEASALPPAYAGKKLFESTSGITAPSDPNWSALASYHKTYKDLIKPDTAPTFRVAPKEKININDAKFALKAPVGFAPVPVIAKVEFLVSLVLRDEHLLTRKPSMPYLMHLLNTPLVTLHNPYNVVLEFDQMQVVMRNLPLGIKFYVNNVPMSAEMARIGDLRITPSNRGEKSFAMDISNWTSPDASGTRKPITMQPGQTLVCGPYVDPGLKFMPNSTNPLFDNGNNASGVSGTGAVNPVKAKPGFAGKGVGYDCDYMVPGYSTVPTNPNTQSTTPGSLVIKLAEPADTIHCEFGLMQPAAPAAPNDRLKVYATIQGTQYGGIVVVYNDQLTLDKRFGAVKRFPQKGAMSATEFYEPNTKPLAHQAKVKTIGMLSAYARTSNGGVYETGSRTPGSGVNSLLDGRLAGKPFLFDNFASPVEQLELKNDVAGNFSRELNFQPLPGEIDDVFEINGTRTPALTGNTSMKGIKSGASFELPSGPLQSIADFRRSNALTTPFQPAFVQPVANSSVSPMMATTSVKANGVSYPLLDHSILANDALYDEFYFSTLAPAAGVGAAQVFRDFMAGARALPNQSFQHWLPEGETAESMASKCYSGSTPSADAYQQLALCQMVKGPFNVNSTSVQAWKAMLSAMSGSEVNVLWAASGQLKDEKPADVPIMAMSLPVAGSTSKPFSAADIDNERTRDFNGYRELSAAEVEKLAGCIVDQVRARGPFLSLSEFVNRRIGADSEMTRAGALQVAIKKSGINHDGTFLNQVLLKSEDFDAKDISGAPLFNYKTRPLTGDNPAEGAPGWISQGDLMHLLEPSATVRSDTFVIRSCGEATDGDGDVIARAYAEAVVQRVPEYVDPADSAATNIYQSDVSSSTVNLKFGRRLKVMSFRWLSPSEI</sequence>
<reference evidence="1 2" key="1">
    <citation type="submission" date="2022-10" db="EMBL/GenBank/DDBJ databases">
        <title>Luteolibacter arcticus strain CCTCC AB 2014275, whole genome shotgun sequencing project.</title>
        <authorList>
            <person name="Zhao G."/>
            <person name="Shen L."/>
        </authorList>
    </citation>
    <scope>NUCLEOTIDE SEQUENCE [LARGE SCALE GENOMIC DNA]</scope>
    <source>
        <strain evidence="1 2">CCTCC AB 2014275</strain>
    </source>
</reference>
<dbReference type="Proteomes" id="UP001320876">
    <property type="component" value="Unassembled WGS sequence"/>
</dbReference>
<keyword evidence="2" id="KW-1185">Reference proteome</keyword>
<dbReference type="RefSeq" id="WP_264488014.1">
    <property type="nucleotide sequence ID" value="NZ_JAPDDT010000006.1"/>
</dbReference>
<accession>A0ABT3GK82</accession>
<gene>
    <name evidence="1" type="ORF">OKA05_15170</name>
</gene>
<evidence type="ECO:0000313" key="1">
    <source>
        <dbReference type="EMBL" id="MCW1923908.1"/>
    </source>
</evidence>
<dbReference type="EMBL" id="JAPDDT010000006">
    <property type="protein sequence ID" value="MCW1923908.1"/>
    <property type="molecule type" value="Genomic_DNA"/>
</dbReference>
<proteinExistence type="predicted"/>
<evidence type="ECO:0000313" key="2">
    <source>
        <dbReference type="Proteomes" id="UP001320876"/>
    </source>
</evidence>
<organism evidence="1 2">
    <name type="scientific">Luteolibacter arcticus</name>
    <dbReference type="NCBI Taxonomy" id="1581411"/>
    <lineage>
        <taxon>Bacteria</taxon>
        <taxon>Pseudomonadati</taxon>
        <taxon>Verrucomicrobiota</taxon>
        <taxon>Verrucomicrobiia</taxon>
        <taxon>Verrucomicrobiales</taxon>
        <taxon>Verrucomicrobiaceae</taxon>
        <taxon>Luteolibacter</taxon>
    </lineage>
</organism>